<sequence>MSKGTSIKDALASWEKENEKKASESEEIILSAQMPPIEKMDASLTNLKACVKLSLSSNTIEKFANLNGLTNLKILCLARNNIKNLNGLDSIGQTLEQLWISHNNIEKMKGIHVLKELKVLVMANNNVKDWGEFNKLADLKKLEELVFNGNPLEEKHTQEGNWIDMASEKVQSLKKIDGTPIIRDDPDDE</sequence>
<protein>
    <submittedName>
        <fullName evidence="3">Oidioi.mRNA.OKI2018_I69.XSR.g15977.t1.cds</fullName>
    </submittedName>
</protein>
<dbReference type="PANTHER" id="PTHR15454">
    <property type="entry name" value="NISCHARIN RELATED"/>
    <property type="match status" value="1"/>
</dbReference>
<dbReference type="InterPro" id="IPR001611">
    <property type="entry name" value="Leu-rich_rpt"/>
</dbReference>
<organism evidence="3 4">
    <name type="scientific">Oikopleura dioica</name>
    <name type="common">Tunicate</name>
    <dbReference type="NCBI Taxonomy" id="34765"/>
    <lineage>
        <taxon>Eukaryota</taxon>
        <taxon>Metazoa</taxon>
        <taxon>Chordata</taxon>
        <taxon>Tunicata</taxon>
        <taxon>Appendicularia</taxon>
        <taxon>Copelata</taxon>
        <taxon>Oikopleuridae</taxon>
        <taxon>Oikopleura</taxon>
    </lineage>
</organism>
<dbReference type="Gene3D" id="3.80.10.10">
    <property type="entry name" value="Ribonuclease Inhibitor"/>
    <property type="match status" value="1"/>
</dbReference>
<dbReference type="SMART" id="SM00365">
    <property type="entry name" value="LRR_SD22"/>
    <property type="match status" value="5"/>
</dbReference>
<name>A0ABN7SEI7_OIKDI</name>
<dbReference type="InterPro" id="IPR032675">
    <property type="entry name" value="LRR_dom_sf"/>
</dbReference>
<evidence type="ECO:0000313" key="3">
    <source>
        <dbReference type="EMBL" id="CAG5098789.1"/>
    </source>
</evidence>
<dbReference type="PANTHER" id="PTHR15454:SF73">
    <property type="entry name" value="DYNEIN AXONEMAL LIGHT CHAIN 1"/>
    <property type="match status" value="1"/>
</dbReference>
<dbReference type="PROSITE" id="PS51450">
    <property type="entry name" value="LRR"/>
    <property type="match status" value="2"/>
</dbReference>
<proteinExistence type="predicted"/>
<keyword evidence="1" id="KW-0433">Leucine-rich repeat</keyword>
<evidence type="ECO:0000256" key="2">
    <source>
        <dbReference type="ARBA" id="ARBA00022737"/>
    </source>
</evidence>
<reference evidence="3 4" key="1">
    <citation type="submission" date="2021-04" db="EMBL/GenBank/DDBJ databases">
        <authorList>
            <person name="Bliznina A."/>
        </authorList>
    </citation>
    <scope>NUCLEOTIDE SEQUENCE [LARGE SCALE GENOMIC DNA]</scope>
</reference>
<evidence type="ECO:0000256" key="1">
    <source>
        <dbReference type="ARBA" id="ARBA00022614"/>
    </source>
</evidence>
<dbReference type="SUPFAM" id="SSF52058">
    <property type="entry name" value="L domain-like"/>
    <property type="match status" value="1"/>
</dbReference>
<accession>A0ABN7SEI7</accession>
<keyword evidence="2" id="KW-0677">Repeat</keyword>
<dbReference type="EMBL" id="OU015569">
    <property type="protein sequence ID" value="CAG5098789.1"/>
    <property type="molecule type" value="Genomic_DNA"/>
</dbReference>
<gene>
    <name evidence="3" type="ORF">OKIOD_LOCUS7535</name>
</gene>
<evidence type="ECO:0000313" key="4">
    <source>
        <dbReference type="Proteomes" id="UP001158576"/>
    </source>
</evidence>
<dbReference type="Proteomes" id="UP001158576">
    <property type="component" value="Chromosome XSR"/>
</dbReference>
<keyword evidence="4" id="KW-1185">Reference proteome</keyword>